<dbReference type="Pfam" id="PF00249">
    <property type="entry name" value="Myb_DNA-binding"/>
    <property type="match status" value="2"/>
</dbReference>
<evidence type="ECO:0000259" key="5">
    <source>
        <dbReference type="PROSITE" id="PS50090"/>
    </source>
</evidence>
<dbReference type="AlphaFoldDB" id="A0AAD5QBS2"/>
<feature type="domain" description="HTH myb-type" evidence="6">
    <location>
        <begin position="24"/>
        <end position="79"/>
    </location>
</feature>
<evidence type="ECO:0000256" key="1">
    <source>
        <dbReference type="ARBA" id="ARBA00023015"/>
    </source>
</evidence>
<dbReference type="PANTHER" id="PTHR12802:SF155">
    <property type="entry name" value="DEUBIQUITINASE MYSM1"/>
    <property type="match status" value="1"/>
</dbReference>
<evidence type="ECO:0000256" key="2">
    <source>
        <dbReference type="ARBA" id="ARBA00023163"/>
    </source>
</evidence>
<feature type="region of interest" description="Disordered" evidence="4">
    <location>
        <begin position="239"/>
        <end position="266"/>
    </location>
</feature>
<dbReference type="PROSITE" id="PS51294">
    <property type="entry name" value="HTH_MYB"/>
    <property type="match status" value="2"/>
</dbReference>
<accession>A0AAD5QBS2</accession>
<keyword evidence="1" id="KW-0805">Transcription regulation</keyword>
<feature type="compositionally biased region" description="Polar residues" evidence="4">
    <location>
        <begin position="249"/>
        <end position="258"/>
    </location>
</feature>
<dbReference type="InterPro" id="IPR009057">
    <property type="entry name" value="Homeodomain-like_sf"/>
</dbReference>
<evidence type="ECO:0000256" key="3">
    <source>
        <dbReference type="ARBA" id="ARBA00023242"/>
    </source>
</evidence>
<keyword evidence="2" id="KW-0804">Transcription</keyword>
<dbReference type="Gene3D" id="1.10.10.60">
    <property type="entry name" value="Homeodomain-like"/>
    <property type="match status" value="2"/>
</dbReference>
<sequence length="337" mass="38221">MRGYESRGLVLPSNNETGGGDSSSTRRRTNLWTSEEHERFLQGLEQFPNGPWREIAAVVGTKTTRQTMTHAQKYRQKINRRLRREQANASLRSRSVTVSAPAPIPVVDELHDDTKLWPIASPTDFNVMTDALDASVFDEELLRFFDNSSSADTQLIRLPPTVVVQYETQGATVSRRRASSKASRRTNLWTVEEHERFLQGLAQFPHGPWKEIAAIVGTKTTRQTMTHAQKYREKIGRHKRGVMPRSESFRPNQEQFQTDGPRKNVEPFTPPALSPGIESRPHFDTAHSPSDVSKLSITNEWLSHEIDAILQACCLPFEDPSYLFPHPERVACGGFLF</sequence>
<feature type="domain" description="Myb-like" evidence="5">
    <location>
        <begin position="181"/>
        <end position="232"/>
    </location>
</feature>
<dbReference type="CDD" id="cd00167">
    <property type="entry name" value="SANT"/>
    <property type="match status" value="2"/>
</dbReference>
<feature type="domain" description="HTH myb-type" evidence="6">
    <location>
        <begin position="181"/>
        <end position="236"/>
    </location>
</feature>
<dbReference type="SUPFAM" id="SSF46689">
    <property type="entry name" value="Homeodomain-like"/>
    <property type="match status" value="2"/>
</dbReference>
<evidence type="ECO:0000256" key="4">
    <source>
        <dbReference type="SAM" id="MobiDB-lite"/>
    </source>
</evidence>
<dbReference type="GO" id="GO:0003677">
    <property type="term" value="F:DNA binding"/>
    <property type="evidence" value="ECO:0007669"/>
    <property type="project" value="InterPro"/>
</dbReference>
<dbReference type="InterPro" id="IPR001005">
    <property type="entry name" value="SANT/Myb"/>
</dbReference>
<dbReference type="Proteomes" id="UP001209570">
    <property type="component" value="Unassembled WGS sequence"/>
</dbReference>
<evidence type="ECO:0000313" key="7">
    <source>
        <dbReference type="EMBL" id="KAJ0403209.1"/>
    </source>
</evidence>
<proteinExistence type="predicted"/>
<keyword evidence="8" id="KW-1185">Reference proteome</keyword>
<gene>
    <name evidence="7" type="ORF">P43SY_000017</name>
</gene>
<dbReference type="PANTHER" id="PTHR12802">
    <property type="entry name" value="SWI/SNF COMPLEX-RELATED"/>
    <property type="match status" value="1"/>
</dbReference>
<protein>
    <recommendedName>
        <fullName evidence="9">Myb-like DNA-binding protein</fullName>
    </recommendedName>
</protein>
<dbReference type="EMBL" id="JAKCXM010000086">
    <property type="protein sequence ID" value="KAJ0403209.1"/>
    <property type="molecule type" value="Genomic_DNA"/>
</dbReference>
<dbReference type="NCBIfam" id="TIGR01557">
    <property type="entry name" value="myb_SHAQKYF"/>
    <property type="match status" value="2"/>
</dbReference>
<dbReference type="SMART" id="SM00717">
    <property type="entry name" value="SANT"/>
    <property type="match status" value="2"/>
</dbReference>
<reference evidence="7" key="1">
    <citation type="submission" date="2021-12" db="EMBL/GenBank/DDBJ databases">
        <title>Prjna785345.</title>
        <authorList>
            <person name="Rujirawat T."/>
            <person name="Krajaejun T."/>
        </authorList>
    </citation>
    <scope>NUCLEOTIDE SEQUENCE</scope>
    <source>
        <strain evidence="7">Pi057C3</strain>
    </source>
</reference>
<name>A0AAD5QBS2_PYTIN</name>
<dbReference type="PROSITE" id="PS50090">
    <property type="entry name" value="MYB_LIKE"/>
    <property type="match status" value="2"/>
</dbReference>
<keyword evidence="3" id="KW-0539">Nucleus</keyword>
<organism evidence="7 8">
    <name type="scientific">Pythium insidiosum</name>
    <name type="common">Pythiosis disease agent</name>
    <dbReference type="NCBI Taxonomy" id="114742"/>
    <lineage>
        <taxon>Eukaryota</taxon>
        <taxon>Sar</taxon>
        <taxon>Stramenopiles</taxon>
        <taxon>Oomycota</taxon>
        <taxon>Peronosporomycetes</taxon>
        <taxon>Pythiales</taxon>
        <taxon>Pythiaceae</taxon>
        <taxon>Pythium</taxon>
    </lineage>
</organism>
<feature type="domain" description="Myb-like" evidence="5">
    <location>
        <begin position="24"/>
        <end position="75"/>
    </location>
</feature>
<evidence type="ECO:0008006" key="9">
    <source>
        <dbReference type="Google" id="ProtNLM"/>
    </source>
</evidence>
<evidence type="ECO:0000313" key="8">
    <source>
        <dbReference type="Proteomes" id="UP001209570"/>
    </source>
</evidence>
<comment type="caution">
    <text evidence="7">The sequence shown here is derived from an EMBL/GenBank/DDBJ whole genome shotgun (WGS) entry which is preliminary data.</text>
</comment>
<dbReference type="InterPro" id="IPR006447">
    <property type="entry name" value="Myb_dom_plants"/>
</dbReference>
<dbReference type="InterPro" id="IPR017930">
    <property type="entry name" value="Myb_dom"/>
</dbReference>
<evidence type="ECO:0000259" key="6">
    <source>
        <dbReference type="PROSITE" id="PS51294"/>
    </source>
</evidence>
<feature type="region of interest" description="Disordered" evidence="4">
    <location>
        <begin position="1"/>
        <end position="29"/>
    </location>
</feature>